<organism evidence="2 3">
    <name type="scientific">Ruminococcus difficilis</name>
    <dbReference type="NCBI Taxonomy" id="2763069"/>
    <lineage>
        <taxon>Bacteria</taxon>
        <taxon>Bacillati</taxon>
        <taxon>Bacillota</taxon>
        <taxon>Clostridia</taxon>
        <taxon>Eubacteriales</taxon>
        <taxon>Oscillospiraceae</taxon>
        <taxon>Ruminococcus</taxon>
    </lineage>
</organism>
<evidence type="ECO:0000259" key="1">
    <source>
        <dbReference type="Pfam" id="PF19808"/>
    </source>
</evidence>
<proteinExistence type="predicted"/>
<sequence length="93" mass="10878">MKKPKGFFTYFHHSAMINHLTDEQAGRLYKALLRYGDEEIETDFEDDRTCALAFIVLKGEVDLNFERYAEACENRSKAAKEREAKKRKICKKA</sequence>
<accession>A0A934U026</accession>
<evidence type="ECO:0000313" key="3">
    <source>
        <dbReference type="Proteomes" id="UP000633365"/>
    </source>
</evidence>
<dbReference type="InterPro" id="IPR046258">
    <property type="entry name" value="DUF6291"/>
</dbReference>
<feature type="domain" description="DUF6291" evidence="1">
    <location>
        <begin position="7"/>
        <end position="85"/>
    </location>
</feature>
<dbReference type="Proteomes" id="UP000633365">
    <property type="component" value="Unassembled WGS sequence"/>
</dbReference>
<dbReference type="EMBL" id="JAEQMG010000048">
    <property type="protein sequence ID" value="MBK6087963.1"/>
    <property type="molecule type" value="Genomic_DNA"/>
</dbReference>
<dbReference type="RefSeq" id="WP_186833029.1">
    <property type="nucleotide sequence ID" value="NZ_JAEQMG010000048.1"/>
</dbReference>
<dbReference type="AlphaFoldDB" id="A0A934U026"/>
<comment type="caution">
    <text evidence="2">The sequence shown here is derived from an EMBL/GenBank/DDBJ whole genome shotgun (WGS) entry which is preliminary data.</text>
</comment>
<evidence type="ECO:0000313" key="2">
    <source>
        <dbReference type="EMBL" id="MBK6087963.1"/>
    </source>
</evidence>
<gene>
    <name evidence="2" type="ORF">JKK62_04745</name>
</gene>
<reference evidence="2" key="1">
    <citation type="submission" date="2021-01" db="EMBL/GenBank/DDBJ databases">
        <title>Genome public.</title>
        <authorList>
            <person name="Liu C."/>
            <person name="Sun Q."/>
        </authorList>
    </citation>
    <scope>NUCLEOTIDE SEQUENCE</scope>
    <source>
        <strain evidence="2">M6</strain>
    </source>
</reference>
<dbReference type="Pfam" id="PF19808">
    <property type="entry name" value="DUF6291"/>
    <property type="match status" value="1"/>
</dbReference>
<protein>
    <recommendedName>
        <fullName evidence="1">DUF6291 domain-containing protein</fullName>
    </recommendedName>
</protein>
<name>A0A934U026_9FIRM</name>
<keyword evidence="3" id="KW-1185">Reference proteome</keyword>